<accession>A0A2N5VKN9</accession>
<evidence type="ECO:0000313" key="2">
    <source>
        <dbReference type="Proteomes" id="UP000235392"/>
    </source>
</evidence>
<evidence type="ECO:0000313" key="1">
    <source>
        <dbReference type="EMBL" id="PLW50506.1"/>
    </source>
</evidence>
<organism evidence="1 2">
    <name type="scientific">Puccinia coronata f. sp. avenae</name>
    <dbReference type="NCBI Taxonomy" id="200324"/>
    <lineage>
        <taxon>Eukaryota</taxon>
        <taxon>Fungi</taxon>
        <taxon>Dikarya</taxon>
        <taxon>Basidiomycota</taxon>
        <taxon>Pucciniomycotina</taxon>
        <taxon>Pucciniomycetes</taxon>
        <taxon>Pucciniales</taxon>
        <taxon>Pucciniaceae</taxon>
        <taxon>Puccinia</taxon>
    </lineage>
</organism>
<evidence type="ECO:0008006" key="3">
    <source>
        <dbReference type="Google" id="ProtNLM"/>
    </source>
</evidence>
<protein>
    <recommendedName>
        <fullName evidence="3">Reverse transcriptase Ty1/copia-type domain-containing protein</fullName>
    </recommendedName>
</protein>
<comment type="caution">
    <text evidence="1">The sequence shown here is derived from an EMBL/GenBank/DDBJ whole genome shotgun (WGS) entry which is preliminary data.</text>
</comment>
<gene>
    <name evidence="1" type="ORF">PCASD_01459</name>
</gene>
<dbReference type="AlphaFoldDB" id="A0A2N5VKN9"/>
<proteinExistence type="predicted"/>
<dbReference type="Proteomes" id="UP000235392">
    <property type="component" value="Unassembled WGS sequence"/>
</dbReference>
<sequence>MPGTKLSHNGFSKLGFAVAKRNPVSSGGEERSLPALTGRTRQFERCSNSRAQPVVGQALSDQSTCRRVGQACPISSWDRSHRTSRDWLDKSVRPVGSCFGQTVPVRPPVEHGYDLAIFSKNPKSFKQEVWSPFQIKDLGESNLLLGMNVIQQLESVTLTQSHYIDVQLERFNCSHLHPALTPMKPKAQLVKATNEEKIKHINSGNNYHALIGALNYLSVTTRPDITFAVSSLAQYLNEPGSTHWDAGIQALRYLKGTKDIGLTLSKTLTTDVKLIGYTGANWALCPESRRSVLGNLILLNGNVIGGFNFIPESFQVTGNRNSNSAPK</sequence>
<reference evidence="1 2" key="1">
    <citation type="submission" date="2017-11" db="EMBL/GenBank/DDBJ databases">
        <title>De novo assembly and phasing of dikaryotic genomes from two isolates of Puccinia coronata f. sp. avenae, the causal agent of oat crown rust.</title>
        <authorList>
            <person name="Miller M.E."/>
            <person name="Zhang Y."/>
            <person name="Omidvar V."/>
            <person name="Sperschneider J."/>
            <person name="Schwessinger B."/>
            <person name="Raley C."/>
            <person name="Palmer J.M."/>
            <person name="Garnica D."/>
            <person name="Upadhyaya N."/>
            <person name="Rathjen J."/>
            <person name="Taylor J.M."/>
            <person name="Park R.F."/>
            <person name="Dodds P.N."/>
            <person name="Hirsch C.D."/>
            <person name="Kianian S.F."/>
            <person name="Figueroa M."/>
        </authorList>
    </citation>
    <scope>NUCLEOTIDE SEQUENCE [LARGE SCALE GENOMIC DNA]</scope>
    <source>
        <strain evidence="1">12SD80</strain>
    </source>
</reference>
<dbReference type="PANTHER" id="PTHR11439:SF467">
    <property type="entry name" value="INTEGRASE CATALYTIC DOMAIN-CONTAINING PROTEIN"/>
    <property type="match status" value="1"/>
</dbReference>
<dbReference type="EMBL" id="PGCI01000010">
    <property type="protein sequence ID" value="PLW50506.1"/>
    <property type="molecule type" value="Genomic_DNA"/>
</dbReference>
<dbReference type="PANTHER" id="PTHR11439">
    <property type="entry name" value="GAG-POL-RELATED RETROTRANSPOSON"/>
    <property type="match status" value="1"/>
</dbReference>
<name>A0A2N5VKN9_9BASI</name>